<dbReference type="PANTHER" id="PTHR10937:SF8">
    <property type="entry name" value="AMINOTRANSFERASE-RELATED"/>
    <property type="match status" value="1"/>
</dbReference>
<dbReference type="GO" id="GO:1901135">
    <property type="term" value="P:carbohydrate derivative metabolic process"/>
    <property type="evidence" value="ECO:0007669"/>
    <property type="project" value="InterPro"/>
</dbReference>
<evidence type="ECO:0000313" key="4">
    <source>
        <dbReference type="EMBL" id="SHH40717.1"/>
    </source>
</evidence>
<dbReference type="CDD" id="cd05009">
    <property type="entry name" value="SIS_GlmS_GlmD_2"/>
    <property type="match status" value="1"/>
</dbReference>
<dbReference type="AlphaFoldDB" id="A0A1M5SQM2"/>
<evidence type="ECO:0000259" key="3">
    <source>
        <dbReference type="PROSITE" id="PS51464"/>
    </source>
</evidence>
<dbReference type="InterPro" id="IPR035490">
    <property type="entry name" value="GlmS/FrlB_SIS"/>
</dbReference>
<dbReference type="OrthoDB" id="9761808at2"/>
<dbReference type="EMBL" id="LT670818">
    <property type="protein sequence ID" value="SHH40717.1"/>
    <property type="molecule type" value="Genomic_DNA"/>
</dbReference>
<sequence length="342" mass="36445">MIEHDRAQTAMAREIREIPLTTERLLAEHDLITTVANRIRHANPRVIVISGRGSSGNAGTLLRYLFETQAGLLVSTSAPSVVTTYKQSIDMRDAVFIVISQSGRSPDLVTGAQSARKSGALTVAIVNDVRSPVALACELTLPIGAGLERSVVATKSVVLSMVIGVQLIASLTSDHALGEKITQLPRRFSDALTCDWSAWSGSFAAARAAFVIGRGFGLGPAREIGLKIAETMRLPTLSYSAAEVMHGPLASASTETPFLVLRQNDGSSAMVDALIADLRVRKLNVFSVGDPSGTLPWIGNDDPICDAITMLLPAYATIEQAARDRGFDPDNPPNLTKITETL</sequence>
<keyword evidence="2" id="KW-0677">Repeat</keyword>
<evidence type="ECO:0000256" key="2">
    <source>
        <dbReference type="ARBA" id="ARBA00022737"/>
    </source>
</evidence>
<dbReference type="SUPFAM" id="SSF53697">
    <property type="entry name" value="SIS domain"/>
    <property type="match status" value="1"/>
</dbReference>
<dbReference type="Proteomes" id="UP000190675">
    <property type="component" value="Chromosome I"/>
</dbReference>
<keyword evidence="1" id="KW-0808">Transferase</keyword>
<evidence type="ECO:0000256" key="1">
    <source>
        <dbReference type="ARBA" id="ARBA00022576"/>
    </source>
</evidence>
<dbReference type="InterPro" id="IPR001347">
    <property type="entry name" value="SIS_dom"/>
</dbReference>
<feature type="domain" description="SIS" evidence="3">
    <location>
        <begin position="35"/>
        <end position="187"/>
    </location>
</feature>
<dbReference type="PANTHER" id="PTHR10937">
    <property type="entry name" value="GLUCOSAMINE--FRUCTOSE-6-PHOSPHATE AMINOTRANSFERASE, ISOMERIZING"/>
    <property type="match status" value="1"/>
</dbReference>
<dbReference type="Pfam" id="PF01380">
    <property type="entry name" value="SIS"/>
    <property type="match status" value="2"/>
</dbReference>
<dbReference type="PROSITE" id="PS51464">
    <property type="entry name" value="SIS"/>
    <property type="match status" value="2"/>
</dbReference>
<feature type="domain" description="SIS" evidence="3">
    <location>
        <begin position="199"/>
        <end position="332"/>
    </location>
</feature>
<dbReference type="Gene3D" id="3.40.50.10490">
    <property type="entry name" value="Glucose-6-phosphate isomerase like protein, domain 1"/>
    <property type="match status" value="2"/>
</dbReference>
<proteinExistence type="predicted"/>
<evidence type="ECO:0000313" key="5">
    <source>
        <dbReference type="Proteomes" id="UP000190675"/>
    </source>
</evidence>
<gene>
    <name evidence="4" type="ORF">SAMN05444169_7292</name>
</gene>
<dbReference type="InterPro" id="IPR046348">
    <property type="entry name" value="SIS_dom_sf"/>
</dbReference>
<accession>A0A1M5SQM2</accession>
<dbReference type="GO" id="GO:0008483">
    <property type="term" value="F:transaminase activity"/>
    <property type="evidence" value="ECO:0007669"/>
    <property type="project" value="UniProtKB-KW"/>
</dbReference>
<name>A0A1M5SQM2_9BRAD</name>
<dbReference type="GO" id="GO:0097367">
    <property type="term" value="F:carbohydrate derivative binding"/>
    <property type="evidence" value="ECO:0007669"/>
    <property type="project" value="InterPro"/>
</dbReference>
<dbReference type="InterPro" id="IPR035466">
    <property type="entry name" value="GlmS/AgaS_SIS"/>
</dbReference>
<dbReference type="RefSeq" id="WP_079570407.1">
    <property type="nucleotide sequence ID" value="NZ_LT670818.1"/>
</dbReference>
<dbReference type="CDD" id="cd05008">
    <property type="entry name" value="SIS_GlmS_GlmD_1"/>
    <property type="match status" value="1"/>
</dbReference>
<reference evidence="4 5" key="1">
    <citation type="submission" date="2016-11" db="EMBL/GenBank/DDBJ databases">
        <authorList>
            <person name="Jaros S."/>
            <person name="Januszkiewicz K."/>
            <person name="Wedrychowicz H."/>
        </authorList>
    </citation>
    <scope>NUCLEOTIDE SEQUENCE [LARGE SCALE GENOMIC DNA]</scope>
    <source>
        <strain evidence="4 5">GAS242</strain>
    </source>
</reference>
<keyword evidence="1" id="KW-0032">Aminotransferase</keyword>
<protein>
    <submittedName>
        <fullName evidence="4">Glutamine--fructose-6-phosphate transaminase</fullName>
    </submittedName>
</protein>
<organism evidence="4 5">
    <name type="scientific">Bradyrhizobium erythrophlei</name>
    <dbReference type="NCBI Taxonomy" id="1437360"/>
    <lineage>
        <taxon>Bacteria</taxon>
        <taxon>Pseudomonadati</taxon>
        <taxon>Pseudomonadota</taxon>
        <taxon>Alphaproteobacteria</taxon>
        <taxon>Hyphomicrobiales</taxon>
        <taxon>Nitrobacteraceae</taxon>
        <taxon>Bradyrhizobium</taxon>
    </lineage>
</organism>